<reference evidence="2" key="1">
    <citation type="submission" date="2015-05" db="EMBL/GenBank/DDBJ databases">
        <title>Draft genome of Nitrosomonas communis strain Nm2.</title>
        <authorList>
            <person name="Kozlowski J.A."/>
            <person name="Kits K.D."/>
            <person name="Stein L.Y."/>
        </authorList>
    </citation>
    <scope>NUCLEOTIDE SEQUENCE [LARGE SCALE GENOMIC DNA]</scope>
    <source>
        <strain evidence="2">Nm2</strain>
    </source>
</reference>
<keyword evidence="2" id="KW-1185">Reference proteome</keyword>
<dbReference type="EMBL" id="CP011451">
    <property type="protein sequence ID" value="AKH37639.1"/>
    <property type="molecule type" value="Genomic_DNA"/>
</dbReference>
<reference evidence="1 2" key="2">
    <citation type="journal article" date="2016" name="Genome Announc.">
        <title>Genome Sequence of Nitrosomonas communis Strain Nm2, a Mesophilic Ammonia-Oxidizing Bacterium Isolated from Mediterranean Soil.</title>
        <authorList>
            <person name="Kozlowski J.A."/>
            <person name="Kits K.D."/>
            <person name="Stein L.Y."/>
        </authorList>
    </citation>
    <scope>NUCLEOTIDE SEQUENCE [LARGE SCALE GENOMIC DNA]</scope>
    <source>
        <strain evidence="1 2">Nm2</strain>
    </source>
</reference>
<dbReference type="KEGG" id="nco:AAW31_07200"/>
<accession>A0A0F7KFH3</accession>
<gene>
    <name evidence="1" type="ORF">AAW31_07200</name>
</gene>
<sequence length="74" mass="8253">MLASSQDCLFASPILPAAQNYITILWIEFQLEAATSCFSAAINVLPELPKQPGTMSFHFYFISEFIILGYATMK</sequence>
<proteinExistence type="predicted"/>
<evidence type="ECO:0000313" key="2">
    <source>
        <dbReference type="Proteomes" id="UP000034156"/>
    </source>
</evidence>
<evidence type="ECO:0000313" key="1">
    <source>
        <dbReference type="EMBL" id="AKH37639.1"/>
    </source>
</evidence>
<dbReference type="AlphaFoldDB" id="A0A0F7KFH3"/>
<name>A0A0F7KFH3_9PROT</name>
<organism evidence="1 2">
    <name type="scientific">Nitrosomonas communis</name>
    <dbReference type="NCBI Taxonomy" id="44574"/>
    <lineage>
        <taxon>Bacteria</taxon>
        <taxon>Pseudomonadati</taxon>
        <taxon>Pseudomonadota</taxon>
        <taxon>Betaproteobacteria</taxon>
        <taxon>Nitrosomonadales</taxon>
        <taxon>Nitrosomonadaceae</taxon>
        <taxon>Nitrosomonas</taxon>
    </lineage>
</organism>
<protein>
    <submittedName>
        <fullName evidence="1">Uncharacterized protein</fullName>
    </submittedName>
</protein>
<dbReference type="Proteomes" id="UP000034156">
    <property type="component" value="Chromosome"/>
</dbReference>